<dbReference type="InterPro" id="IPR000719">
    <property type="entry name" value="Prot_kinase_dom"/>
</dbReference>
<evidence type="ECO:0000256" key="2">
    <source>
        <dbReference type="ARBA" id="ARBA00022679"/>
    </source>
</evidence>
<keyword evidence="2" id="KW-0808">Transferase</keyword>
<evidence type="ECO:0000256" key="7">
    <source>
        <dbReference type="SAM" id="MobiDB-lite"/>
    </source>
</evidence>
<keyword evidence="3 6" id="KW-0547">Nucleotide-binding</keyword>
<evidence type="ECO:0000256" key="6">
    <source>
        <dbReference type="PROSITE-ProRule" id="PRU10141"/>
    </source>
</evidence>
<evidence type="ECO:0000256" key="5">
    <source>
        <dbReference type="ARBA" id="ARBA00022840"/>
    </source>
</evidence>
<dbReference type="PANTHER" id="PTHR24348:SF22">
    <property type="entry name" value="NON-SPECIFIC SERINE_THREONINE PROTEIN KINASE"/>
    <property type="match status" value="1"/>
</dbReference>
<keyword evidence="4" id="KW-0418">Kinase</keyword>
<dbReference type="GO" id="GO:0042594">
    <property type="term" value="P:response to starvation"/>
    <property type="evidence" value="ECO:0007669"/>
    <property type="project" value="TreeGrafter"/>
</dbReference>
<organism evidence="9 10">
    <name type="scientific">Mesorhabditis spiculigera</name>
    <dbReference type="NCBI Taxonomy" id="96644"/>
    <lineage>
        <taxon>Eukaryota</taxon>
        <taxon>Metazoa</taxon>
        <taxon>Ecdysozoa</taxon>
        <taxon>Nematoda</taxon>
        <taxon>Chromadorea</taxon>
        <taxon>Rhabditida</taxon>
        <taxon>Rhabditina</taxon>
        <taxon>Rhabditomorpha</taxon>
        <taxon>Rhabditoidea</taxon>
        <taxon>Rhabditidae</taxon>
        <taxon>Mesorhabditinae</taxon>
        <taxon>Mesorhabditis</taxon>
    </lineage>
</organism>
<dbReference type="Gene3D" id="3.30.200.20">
    <property type="entry name" value="Phosphorylase Kinase, domain 1"/>
    <property type="match status" value="1"/>
</dbReference>
<dbReference type="PROSITE" id="PS00107">
    <property type="entry name" value="PROTEIN_KINASE_ATP"/>
    <property type="match status" value="1"/>
</dbReference>
<evidence type="ECO:0000259" key="8">
    <source>
        <dbReference type="PROSITE" id="PS50011"/>
    </source>
</evidence>
<feature type="domain" description="Protein kinase" evidence="8">
    <location>
        <begin position="9"/>
        <end position="275"/>
    </location>
</feature>
<evidence type="ECO:0000256" key="4">
    <source>
        <dbReference type="ARBA" id="ARBA00022777"/>
    </source>
</evidence>
<dbReference type="Proteomes" id="UP001177023">
    <property type="component" value="Unassembled WGS sequence"/>
</dbReference>
<dbReference type="GO" id="GO:0048675">
    <property type="term" value="P:axon extension"/>
    <property type="evidence" value="ECO:0007669"/>
    <property type="project" value="TreeGrafter"/>
</dbReference>
<evidence type="ECO:0000313" key="9">
    <source>
        <dbReference type="EMBL" id="CAJ0581012.1"/>
    </source>
</evidence>
<comment type="caution">
    <text evidence="9">The sequence shown here is derived from an EMBL/GenBank/DDBJ whole genome shotgun (WGS) entry which is preliminary data.</text>
</comment>
<feature type="compositionally biased region" description="Polar residues" evidence="7">
    <location>
        <begin position="388"/>
        <end position="398"/>
    </location>
</feature>
<dbReference type="SUPFAM" id="SSF56112">
    <property type="entry name" value="Protein kinase-like (PK-like)"/>
    <property type="match status" value="1"/>
</dbReference>
<dbReference type="PROSITE" id="PS00108">
    <property type="entry name" value="PROTEIN_KINASE_ST"/>
    <property type="match status" value="1"/>
</dbReference>
<dbReference type="Gene3D" id="1.10.510.10">
    <property type="entry name" value="Transferase(Phosphotransferase) domain 1"/>
    <property type="match status" value="1"/>
</dbReference>
<dbReference type="InterPro" id="IPR017441">
    <property type="entry name" value="Protein_kinase_ATP_BS"/>
</dbReference>
<evidence type="ECO:0000313" key="10">
    <source>
        <dbReference type="Proteomes" id="UP001177023"/>
    </source>
</evidence>
<dbReference type="GO" id="GO:0004674">
    <property type="term" value="F:protein serine/threonine kinase activity"/>
    <property type="evidence" value="ECO:0007669"/>
    <property type="project" value="UniProtKB-EC"/>
</dbReference>
<dbReference type="FunFam" id="1.10.510.10:FF:000493">
    <property type="entry name" value="serine/threonine-protein kinase unc-51 isoform X2"/>
    <property type="match status" value="1"/>
</dbReference>
<dbReference type="GO" id="GO:0034045">
    <property type="term" value="C:phagophore assembly site membrane"/>
    <property type="evidence" value="ECO:0007669"/>
    <property type="project" value="TreeGrafter"/>
</dbReference>
<proteinExistence type="predicted"/>
<dbReference type="EC" id="2.7.11.1" evidence="1"/>
<dbReference type="SMART" id="SM00220">
    <property type="entry name" value="S_TKc"/>
    <property type="match status" value="1"/>
</dbReference>
<dbReference type="EMBL" id="CATQJA010002662">
    <property type="protein sequence ID" value="CAJ0581012.1"/>
    <property type="molecule type" value="Genomic_DNA"/>
</dbReference>
<dbReference type="GO" id="GO:0000045">
    <property type="term" value="P:autophagosome assembly"/>
    <property type="evidence" value="ECO:0007669"/>
    <property type="project" value="TreeGrafter"/>
</dbReference>
<dbReference type="Pfam" id="PF00069">
    <property type="entry name" value="Pkinase"/>
    <property type="match status" value="1"/>
</dbReference>
<dbReference type="GO" id="GO:0000422">
    <property type="term" value="P:autophagy of mitochondrion"/>
    <property type="evidence" value="ECO:0007669"/>
    <property type="project" value="TreeGrafter"/>
</dbReference>
<dbReference type="GO" id="GO:0034727">
    <property type="term" value="P:piecemeal microautophagy of the nucleus"/>
    <property type="evidence" value="ECO:0007669"/>
    <property type="project" value="TreeGrafter"/>
</dbReference>
<dbReference type="GO" id="GO:0005829">
    <property type="term" value="C:cytosol"/>
    <property type="evidence" value="ECO:0007669"/>
    <property type="project" value="TreeGrafter"/>
</dbReference>
<feature type="region of interest" description="Disordered" evidence="7">
    <location>
        <begin position="297"/>
        <end position="369"/>
    </location>
</feature>
<feature type="region of interest" description="Disordered" evidence="7">
    <location>
        <begin position="381"/>
        <end position="410"/>
    </location>
</feature>
<reference evidence="9" key="1">
    <citation type="submission" date="2023-06" db="EMBL/GenBank/DDBJ databases">
        <authorList>
            <person name="Delattre M."/>
        </authorList>
    </citation>
    <scope>NUCLEOTIDE SEQUENCE</scope>
    <source>
        <strain evidence="9">AF72</strain>
    </source>
</reference>
<dbReference type="GO" id="GO:0005524">
    <property type="term" value="F:ATP binding"/>
    <property type="evidence" value="ECO:0007669"/>
    <property type="project" value="UniProtKB-UniRule"/>
</dbReference>
<dbReference type="InterPro" id="IPR011009">
    <property type="entry name" value="Kinase-like_dom_sf"/>
</dbReference>
<feature type="compositionally biased region" description="Polar residues" evidence="7">
    <location>
        <begin position="462"/>
        <end position="476"/>
    </location>
</feature>
<dbReference type="GO" id="GO:0010508">
    <property type="term" value="P:positive regulation of autophagy"/>
    <property type="evidence" value="ECO:0007669"/>
    <property type="project" value="TreeGrafter"/>
</dbReference>
<dbReference type="PANTHER" id="PTHR24348">
    <property type="entry name" value="SERINE/THREONINE-PROTEIN KINASE UNC-51-RELATED"/>
    <property type="match status" value="1"/>
</dbReference>
<feature type="non-terminal residue" evidence="9">
    <location>
        <position position="809"/>
    </location>
</feature>
<dbReference type="InterPro" id="IPR045269">
    <property type="entry name" value="Atg1-like"/>
</dbReference>
<dbReference type="PROSITE" id="PS50011">
    <property type="entry name" value="PROTEIN_KINASE_DOM"/>
    <property type="match status" value="1"/>
</dbReference>
<evidence type="ECO:0000256" key="3">
    <source>
        <dbReference type="ARBA" id="ARBA00022741"/>
    </source>
</evidence>
<dbReference type="PIRSF" id="PIRSF037369">
    <property type="entry name" value="Ser/Thr_PK_unc51"/>
    <property type="match status" value="1"/>
</dbReference>
<feature type="region of interest" description="Disordered" evidence="7">
    <location>
        <begin position="426"/>
        <end position="491"/>
    </location>
</feature>
<dbReference type="InterPro" id="IPR022708">
    <property type="entry name" value="Atg1-like_tMIT"/>
</dbReference>
<dbReference type="InterPro" id="IPR017184">
    <property type="entry name" value="Ser/Thr_kinase_Unc51"/>
</dbReference>
<protein>
    <recommendedName>
        <fullName evidence="1">non-specific serine/threonine protein kinase</fullName>
        <ecNumber evidence="1">2.7.11.1</ecNumber>
    </recommendedName>
</protein>
<feature type="binding site" evidence="6">
    <location>
        <position position="44"/>
    </location>
    <ligand>
        <name>ATP</name>
        <dbReference type="ChEBI" id="CHEBI:30616"/>
    </ligand>
</feature>
<feature type="compositionally biased region" description="Polar residues" evidence="7">
    <location>
        <begin position="347"/>
        <end position="361"/>
    </location>
</feature>
<dbReference type="InterPro" id="IPR008271">
    <property type="entry name" value="Ser/Thr_kinase_AS"/>
</dbReference>
<keyword evidence="10" id="KW-1185">Reference proteome</keyword>
<dbReference type="GO" id="GO:0005776">
    <property type="term" value="C:autophagosome"/>
    <property type="evidence" value="ECO:0007669"/>
    <property type="project" value="TreeGrafter"/>
</dbReference>
<dbReference type="Pfam" id="PF12063">
    <property type="entry name" value="ATG1-like_MIT1"/>
    <property type="match status" value="1"/>
</dbReference>
<accession>A0AA36G693</accession>
<gene>
    <name evidence="9" type="ORF">MSPICULIGERA_LOCUS19181</name>
</gene>
<dbReference type="AlphaFoldDB" id="A0AA36G693"/>
<name>A0AA36G693_9BILA</name>
<dbReference type="InterPro" id="IPR048941">
    <property type="entry name" value="ATG1-like_MIT2"/>
</dbReference>
<feature type="region of interest" description="Disordered" evidence="7">
    <location>
        <begin position="506"/>
        <end position="597"/>
    </location>
</feature>
<sequence>MERFDEFEYNTSDMLGHGAFAIVYKGRHRARPHEPLAIKAIARKNIQKSKNLLQKEIRILKELSSLRHENLVSLLKCTETNTHVYLVLEFCDGGDLHDYLQQKTTMKEDSIQHLVIHIARALKAINEKGIMHRDLKPQNILLCNPSKRVNPPFHELVIKLADFGFARFLNDGVMAATLCGSPMYMAPEVIMSLNYDAKADLWSVGTILFQCLTGKAPFHASTPPQLKMFYEKNSVLRPSIPGWCSPQLNDLLLKLLKRNARDRISFNDFFKHDFLHTPIPIISPSKRLLDTQSPIAARRVPAPSTALPVPRKTAPRESRDSPSAVKKPLNDSTSDFTFLPPLKESNPVKQVQVHTDHSSGANKPVPVPSQRQNYARFEEKGRGRANNHENPLASTAGTSAVGDYHPRPSIEGITLPETNYIIRGSATRRSAAGESRLRRPTVVREEPAIPSLPGQVEILPKSATSSALRRQASNGNELERLPFKPPQGVEPLDNVKYLSVSTPKQRAELTVNASPPAAQSDISDDEDAPHEHISLPFGGAVNESPREENSSSKMTDSTSGDDTTSSSMAAAPPSVPRQNNPFAPVDYEESGDAPPPALEQETVMKEEHKQVLSKLKYVLELVETLIEVAEAKDSPLANIHTNKVEQGERGTAYRRAEQLVLYVRALHMLSSALLLAQRNVATRTLHPSPAVQNVLNLLNDKYHQCLVRSQELASLGVPGADPAMAVVSAERIMYRHAMQLCQEAALDELFGNPHLCSRRYQTAYMMFHTLSEQVNAEQDKTALARYKNAVEKRLRILERQGFVTAVANS</sequence>
<dbReference type="Pfam" id="PF21127">
    <property type="entry name" value="ATG1-like_MIT2"/>
    <property type="match status" value="1"/>
</dbReference>
<evidence type="ECO:0000256" key="1">
    <source>
        <dbReference type="ARBA" id="ARBA00012513"/>
    </source>
</evidence>
<dbReference type="GO" id="GO:0061709">
    <property type="term" value="P:reticulophagy"/>
    <property type="evidence" value="ECO:0007669"/>
    <property type="project" value="TreeGrafter"/>
</dbReference>
<feature type="compositionally biased region" description="Low complexity" evidence="7">
    <location>
        <begin position="551"/>
        <end position="567"/>
    </location>
</feature>
<keyword evidence="5 6" id="KW-0067">ATP-binding</keyword>